<dbReference type="HOGENOM" id="CLU_2031479_0_0_6"/>
<protein>
    <submittedName>
        <fullName evidence="1">Uncharacterized protein</fullName>
    </submittedName>
</protein>
<comment type="caution">
    <text evidence="1">The sequence shown here is derived from an EMBL/GenBank/DDBJ whole genome shotgun (WGS) entry which is preliminary data.</text>
</comment>
<proteinExistence type="predicted"/>
<evidence type="ECO:0000313" key="1">
    <source>
        <dbReference type="EMBL" id="EFE20990.1"/>
    </source>
</evidence>
<dbReference type="RefSeq" id="WP_005292146.1">
    <property type="nucleotide sequence ID" value="NZ_GG739686.1"/>
</dbReference>
<accession>D4FB69</accession>
<organism evidence="1 2">
    <name type="scientific">Edwardsiella tarda ATCC 23685</name>
    <dbReference type="NCBI Taxonomy" id="500638"/>
    <lineage>
        <taxon>Bacteria</taxon>
        <taxon>Pseudomonadati</taxon>
        <taxon>Pseudomonadota</taxon>
        <taxon>Gammaproteobacteria</taxon>
        <taxon>Enterobacterales</taxon>
        <taxon>Hafniaceae</taxon>
        <taxon>Edwardsiella</taxon>
    </lineage>
</organism>
<sequence>EIIMETLKDILKSITKLLTKDLAQFGLNALNRILLISRLITAAVSNIINIYTALITDAIIRAVADSKKLQVILDMIQALIEKIMDSYHEQVDTLTEMLQSMSDNLSASNKTRAIIVKNMNI</sequence>
<evidence type="ECO:0000313" key="2">
    <source>
        <dbReference type="Proteomes" id="UP000003692"/>
    </source>
</evidence>
<reference evidence="1 2" key="1">
    <citation type="submission" date="2010-02" db="EMBL/GenBank/DDBJ databases">
        <authorList>
            <person name="Weinstock G."/>
            <person name="Sodergren E."/>
            <person name="Clifton S."/>
            <person name="Fulton L."/>
            <person name="Fulton B."/>
            <person name="Courtney L."/>
            <person name="Fronick C."/>
            <person name="Harrison M."/>
            <person name="Strong C."/>
            <person name="Farmer C."/>
            <person name="Delahaunty K."/>
            <person name="Markovic C."/>
            <person name="Hall O."/>
            <person name="Minx P."/>
            <person name="Tomlinson C."/>
            <person name="Mitreva M."/>
            <person name="Nelson J."/>
            <person name="Hou S."/>
            <person name="Wollam A."/>
            <person name="Pepin K.H."/>
            <person name="Johnson M."/>
            <person name="Bhonagiri V."/>
            <person name="Zhang X."/>
            <person name="Suruliraj S."/>
            <person name="Warren W."/>
            <person name="Chinwalla A."/>
            <person name="Mardis E.R."/>
            <person name="Wilson R.K."/>
        </authorList>
    </citation>
    <scope>NUCLEOTIDE SEQUENCE [LARGE SCALE GENOMIC DNA]</scope>
    <source>
        <strain evidence="1 2">ATCC 23685</strain>
    </source>
</reference>
<dbReference type="EMBL" id="ADGK01000343">
    <property type="protein sequence ID" value="EFE20990.1"/>
    <property type="molecule type" value="Genomic_DNA"/>
</dbReference>
<feature type="non-terminal residue" evidence="1">
    <location>
        <position position="1"/>
    </location>
</feature>
<dbReference type="AlphaFoldDB" id="D4FB69"/>
<gene>
    <name evidence="1" type="ORF">EDWATA_04040</name>
</gene>
<name>D4FB69_EDWTA</name>
<dbReference type="Proteomes" id="UP000003692">
    <property type="component" value="Unassembled WGS sequence"/>
</dbReference>